<dbReference type="PANTHER" id="PTHR33116:SF78">
    <property type="entry name" value="OS12G0587133 PROTEIN"/>
    <property type="match status" value="1"/>
</dbReference>
<comment type="caution">
    <text evidence="1">The sequence shown here is derived from an EMBL/GenBank/DDBJ whole genome shotgun (WGS) entry which is preliminary data.</text>
</comment>
<protein>
    <recommendedName>
        <fullName evidence="3">Reverse transcriptase domain-containing protein</fullName>
    </recommendedName>
</protein>
<accession>A0ABQ5DZK7</accession>
<reference evidence="1" key="2">
    <citation type="submission" date="2022-01" db="EMBL/GenBank/DDBJ databases">
        <authorList>
            <person name="Yamashiro T."/>
            <person name="Shiraishi A."/>
            <person name="Satake H."/>
            <person name="Nakayama K."/>
        </authorList>
    </citation>
    <scope>NUCLEOTIDE SEQUENCE</scope>
</reference>
<reference evidence="1" key="1">
    <citation type="journal article" date="2022" name="Int. J. Mol. Sci.">
        <title>Draft Genome of Tanacetum Coccineum: Genomic Comparison of Closely Related Tanacetum-Family Plants.</title>
        <authorList>
            <person name="Yamashiro T."/>
            <person name="Shiraishi A."/>
            <person name="Nakayama K."/>
            <person name="Satake H."/>
        </authorList>
    </citation>
    <scope>NUCLEOTIDE SEQUENCE</scope>
</reference>
<proteinExistence type="predicted"/>
<sequence>MKRIGFGVKWSAEGLNAIVNEAVDKGIFRGVRIRDNRVMVSHLQYADDTIFFGEWSEEDARSLMCILKCFEEAFGLRVNYNKRKLYEVGVNDRDISAMVRWMKCSVGEFPFTYLGLPIGENTRRIGA</sequence>
<gene>
    <name evidence="1" type="ORF">Tco_0952532</name>
</gene>
<organism evidence="1 2">
    <name type="scientific">Tanacetum coccineum</name>
    <dbReference type="NCBI Taxonomy" id="301880"/>
    <lineage>
        <taxon>Eukaryota</taxon>
        <taxon>Viridiplantae</taxon>
        <taxon>Streptophyta</taxon>
        <taxon>Embryophyta</taxon>
        <taxon>Tracheophyta</taxon>
        <taxon>Spermatophyta</taxon>
        <taxon>Magnoliopsida</taxon>
        <taxon>eudicotyledons</taxon>
        <taxon>Gunneridae</taxon>
        <taxon>Pentapetalae</taxon>
        <taxon>asterids</taxon>
        <taxon>campanulids</taxon>
        <taxon>Asterales</taxon>
        <taxon>Asteraceae</taxon>
        <taxon>Asteroideae</taxon>
        <taxon>Anthemideae</taxon>
        <taxon>Anthemidinae</taxon>
        <taxon>Tanacetum</taxon>
    </lineage>
</organism>
<keyword evidence="2" id="KW-1185">Reference proteome</keyword>
<name>A0ABQ5DZK7_9ASTR</name>
<evidence type="ECO:0008006" key="3">
    <source>
        <dbReference type="Google" id="ProtNLM"/>
    </source>
</evidence>
<dbReference type="PANTHER" id="PTHR33116">
    <property type="entry name" value="REVERSE TRANSCRIPTASE ZINC-BINDING DOMAIN-CONTAINING PROTEIN-RELATED-RELATED"/>
    <property type="match status" value="1"/>
</dbReference>
<dbReference type="EMBL" id="BQNB010015761">
    <property type="protein sequence ID" value="GJT43817.1"/>
    <property type="molecule type" value="Genomic_DNA"/>
</dbReference>
<dbReference type="Proteomes" id="UP001151760">
    <property type="component" value="Unassembled WGS sequence"/>
</dbReference>
<evidence type="ECO:0000313" key="1">
    <source>
        <dbReference type="EMBL" id="GJT43817.1"/>
    </source>
</evidence>
<evidence type="ECO:0000313" key="2">
    <source>
        <dbReference type="Proteomes" id="UP001151760"/>
    </source>
</evidence>